<name>A0ACD5V1X6_AVESA</name>
<accession>A0ACD5V1X6</accession>
<evidence type="ECO:0000313" key="2">
    <source>
        <dbReference type="Proteomes" id="UP001732700"/>
    </source>
</evidence>
<organism evidence="1 2">
    <name type="scientific">Avena sativa</name>
    <name type="common">Oat</name>
    <dbReference type="NCBI Taxonomy" id="4498"/>
    <lineage>
        <taxon>Eukaryota</taxon>
        <taxon>Viridiplantae</taxon>
        <taxon>Streptophyta</taxon>
        <taxon>Embryophyta</taxon>
        <taxon>Tracheophyta</taxon>
        <taxon>Spermatophyta</taxon>
        <taxon>Magnoliopsida</taxon>
        <taxon>Liliopsida</taxon>
        <taxon>Poales</taxon>
        <taxon>Poaceae</taxon>
        <taxon>BOP clade</taxon>
        <taxon>Pooideae</taxon>
        <taxon>Poodae</taxon>
        <taxon>Poeae</taxon>
        <taxon>Poeae Chloroplast Group 1 (Aveneae type)</taxon>
        <taxon>Aveninae</taxon>
        <taxon>Avena</taxon>
    </lineage>
</organism>
<dbReference type="Proteomes" id="UP001732700">
    <property type="component" value="Chromosome 2D"/>
</dbReference>
<sequence length="184" mass="20285">MRKHPVSLENQRLRPAVLLQPSRVYNALYSHSPFQQHKHPFSSLTTLQVHYSTQRSQIQSPKLKQGRRRRDGWCSEGVVDGGDKRGRRGGTQGPGRSLPLELRDQVHPPGSQGQRPRRYLAGQEAAFPPLLGGEGRGGAEDGDVPQLLGTQLVATTASYRCSVSAMASPETWLVTPHCNIPPPR</sequence>
<evidence type="ECO:0000313" key="1">
    <source>
        <dbReference type="EnsemblPlants" id="AVESA.00010b.r2.2DG0361480.1.CDS.1"/>
    </source>
</evidence>
<protein>
    <submittedName>
        <fullName evidence="1">Uncharacterized protein</fullName>
    </submittedName>
</protein>
<reference evidence="1" key="1">
    <citation type="submission" date="2021-05" db="EMBL/GenBank/DDBJ databases">
        <authorList>
            <person name="Scholz U."/>
            <person name="Mascher M."/>
            <person name="Fiebig A."/>
        </authorList>
    </citation>
    <scope>NUCLEOTIDE SEQUENCE [LARGE SCALE GENOMIC DNA]</scope>
</reference>
<proteinExistence type="predicted"/>
<dbReference type="EnsemblPlants" id="AVESA.00010b.r2.2DG0361480.1">
    <property type="protein sequence ID" value="AVESA.00010b.r2.2DG0361480.1.CDS.1"/>
    <property type="gene ID" value="AVESA.00010b.r2.2DG0361480"/>
</dbReference>
<reference evidence="1" key="2">
    <citation type="submission" date="2025-09" db="UniProtKB">
        <authorList>
            <consortium name="EnsemblPlants"/>
        </authorList>
    </citation>
    <scope>IDENTIFICATION</scope>
</reference>
<keyword evidence="2" id="KW-1185">Reference proteome</keyword>